<organism evidence="1">
    <name type="scientific">Glycine max</name>
    <name type="common">Soybean</name>
    <name type="synonym">Glycine hispida</name>
    <dbReference type="NCBI Taxonomy" id="3847"/>
    <lineage>
        <taxon>Eukaryota</taxon>
        <taxon>Viridiplantae</taxon>
        <taxon>Streptophyta</taxon>
        <taxon>Embryophyta</taxon>
        <taxon>Tracheophyta</taxon>
        <taxon>Spermatophyta</taxon>
        <taxon>Magnoliopsida</taxon>
        <taxon>eudicotyledons</taxon>
        <taxon>Gunneridae</taxon>
        <taxon>Pentapetalae</taxon>
        <taxon>rosids</taxon>
        <taxon>fabids</taxon>
        <taxon>Fabales</taxon>
        <taxon>Fabaceae</taxon>
        <taxon>Papilionoideae</taxon>
        <taxon>50 kb inversion clade</taxon>
        <taxon>NPAAA clade</taxon>
        <taxon>indigoferoid/millettioid clade</taxon>
        <taxon>Phaseoleae</taxon>
        <taxon>Glycine</taxon>
        <taxon>Glycine subgen. Soja</taxon>
    </lineage>
</organism>
<dbReference type="InParanoid" id="K7MFJ6"/>
<evidence type="ECO:0000313" key="1">
    <source>
        <dbReference type="EMBL" id="KRH07079.1"/>
    </source>
</evidence>
<gene>
    <name evidence="1" type="ORF">GLYMA_16G066500</name>
</gene>
<evidence type="ECO:0000313" key="2">
    <source>
        <dbReference type="EnsemblPlants" id="KRH07079"/>
    </source>
</evidence>
<dbReference type="Proteomes" id="UP000008827">
    <property type="component" value="Chromosome 16"/>
</dbReference>
<dbReference type="AlphaFoldDB" id="K7MFJ6"/>
<dbReference type="EMBL" id="CM000849">
    <property type="protein sequence ID" value="KRH07079.1"/>
    <property type="molecule type" value="Genomic_DNA"/>
</dbReference>
<name>K7MFJ6_SOYBN</name>
<reference evidence="1" key="3">
    <citation type="submission" date="2018-07" db="EMBL/GenBank/DDBJ databases">
        <title>WGS assembly of Glycine max.</title>
        <authorList>
            <person name="Schmutz J."/>
            <person name="Cannon S."/>
            <person name="Schlueter J."/>
            <person name="Ma J."/>
            <person name="Mitros T."/>
            <person name="Nelson W."/>
            <person name="Hyten D."/>
            <person name="Song Q."/>
            <person name="Thelen J."/>
            <person name="Cheng J."/>
            <person name="Xu D."/>
            <person name="Hellsten U."/>
            <person name="May G."/>
            <person name="Yu Y."/>
            <person name="Sakurai T."/>
            <person name="Umezawa T."/>
            <person name="Bhattacharyya M."/>
            <person name="Sandhu D."/>
            <person name="Valliyodan B."/>
            <person name="Lindquist E."/>
            <person name="Peto M."/>
            <person name="Grant D."/>
            <person name="Shu S."/>
            <person name="Goodstein D."/>
            <person name="Barry K."/>
            <person name="Futrell-Griggs M."/>
            <person name="Abernathy B."/>
            <person name="Du J."/>
            <person name="Tian Z."/>
            <person name="Zhu L."/>
            <person name="Gill N."/>
            <person name="Joshi T."/>
            <person name="Libault M."/>
            <person name="Sethuraman A."/>
            <person name="Zhang X."/>
            <person name="Shinozaki K."/>
            <person name="Nguyen H."/>
            <person name="Wing R."/>
            <person name="Cregan P."/>
            <person name="Specht J."/>
            <person name="Grimwood J."/>
            <person name="Rokhsar D."/>
            <person name="Stacey G."/>
            <person name="Shoemaker R."/>
            <person name="Jackson S."/>
        </authorList>
    </citation>
    <scope>NUCLEOTIDE SEQUENCE</scope>
    <source>
        <tissue evidence="1">Callus</tissue>
    </source>
</reference>
<reference evidence="2" key="2">
    <citation type="submission" date="2018-02" db="UniProtKB">
        <authorList>
            <consortium name="EnsemblPlants"/>
        </authorList>
    </citation>
    <scope>IDENTIFICATION</scope>
    <source>
        <strain evidence="2">Williams 82</strain>
    </source>
</reference>
<dbReference type="PaxDb" id="3847-GLYMA16G07180.1"/>
<dbReference type="EnsemblPlants" id="KRH07079">
    <property type="protein sequence ID" value="KRH07079"/>
    <property type="gene ID" value="GLYMA_16G066500"/>
</dbReference>
<protein>
    <submittedName>
        <fullName evidence="1 2">Uncharacterized protein</fullName>
    </submittedName>
</protein>
<dbReference type="HOGENOM" id="CLU_3036231_0_0_1"/>
<evidence type="ECO:0000313" key="3">
    <source>
        <dbReference type="Proteomes" id="UP000008827"/>
    </source>
</evidence>
<reference evidence="1 2" key="1">
    <citation type="journal article" date="2010" name="Nature">
        <title>Genome sequence of the palaeopolyploid soybean.</title>
        <authorList>
            <person name="Schmutz J."/>
            <person name="Cannon S.B."/>
            <person name="Schlueter J."/>
            <person name="Ma J."/>
            <person name="Mitros T."/>
            <person name="Nelson W."/>
            <person name="Hyten D.L."/>
            <person name="Song Q."/>
            <person name="Thelen J.J."/>
            <person name="Cheng J."/>
            <person name="Xu D."/>
            <person name="Hellsten U."/>
            <person name="May G.D."/>
            <person name="Yu Y."/>
            <person name="Sakurai T."/>
            <person name="Umezawa T."/>
            <person name="Bhattacharyya M.K."/>
            <person name="Sandhu D."/>
            <person name="Valliyodan B."/>
            <person name="Lindquist E."/>
            <person name="Peto M."/>
            <person name="Grant D."/>
            <person name="Shu S."/>
            <person name="Goodstein D."/>
            <person name="Barry K."/>
            <person name="Futrell-Griggs M."/>
            <person name="Abernathy B."/>
            <person name="Du J."/>
            <person name="Tian Z."/>
            <person name="Zhu L."/>
            <person name="Gill N."/>
            <person name="Joshi T."/>
            <person name="Libault M."/>
            <person name="Sethuraman A."/>
            <person name="Zhang X.-C."/>
            <person name="Shinozaki K."/>
            <person name="Nguyen H.T."/>
            <person name="Wing R.A."/>
            <person name="Cregan P."/>
            <person name="Specht J."/>
            <person name="Grimwood J."/>
            <person name="Rokhsar D."/>
            <person name="Stacey G."/>
            <person name="Shoemaker R.C."/>
            <person name="Jackson S.A."/>
        </authorList>
    </citation>
    <scope>NUCLEOTIDE SEQUENCE</scope>
    <source>
        <strain evidence="2">cv. Williams 82</strain>
        <tissue evidence="1">Callus</tissue>
    </source>
</reference>
<accession>K7MFJ6</accession>
<proteinExistence type="predicted"/>
<keyword evidence="3" id="KW-1185">Reference proteome</keyword>
<sequence>MHKDSNLPFTMLLIMGTETSGGSSCWFLQLNNGKKKKINYKGNVTFLAPLKICKS</sequence>
<dbReference type="Gramene" id="KRH07079">
    <property type="protein sequence ID" value="KRH07079"/>
    <property type="gene ID" value="GLYMA_16G066500"/>
</dbReference>